<reference evidence="4 5" key="1">
    <citation type="submission" date="2016-03" db="EMBL/GenBank/DDBJ databases">
        <title>Complete genome sequence of a novel chlorpyrifos degrading bacterium, Cupriavidus nantongensis sp. X1.</title>
        <authorList>
            <person name="Fang L."/>
        </authorList>
    </citation>
    <scope>NUCLEOTIDE SEQUENCE [LARGE SCALE GENOMIC DNA]</scope>
    <source>
        <strain evidence="4 5">X1</strain>
    </source>
</reference>
<feature type="domain" description="Reverse transcriptase" evidence="3">
    <location>
        <begin position="78"/>
        <end position="319"/>
    </location>
</feature>
<protein>
    <submittedName>
        <fullName evidence="4">Group II intron reverse transcriptase/maturase</fullName>
    </submittedName>
</protein>
<dbReference type="InterPro" id="IPR043128">
    <property type="entry name" value="Rev_trsase/Diguanyl_cyclase"/>
</dbReference>
<dbReference type="AlphaFoldDB" id="A0A142JQD7"/>
<dbReference type="InterPro" id="IPR030931">
    <property type="entry name" value="Group_II_RT_mat"/>
</dbReference>
<evidence type="ECO:0000259" key="3">
    <source>
        <dbReference type="PROSITE" id="PS50878"/>
    </source>
</evidence>
<dbReference type="Gene3D" id="3.30.70.270">
    <property type="match status" value="1"/>
</dbReference>
<keyword evidence="4" id="KW-0548">Nucleotidyltransferase</keyword>
<dbReference type="PROSITE" id="PS50878">
    <property type="entry name" value="RT_POL"/>
    <property type="match status" value="1"/>
</dbReference>
<dbReference type="GO" id="GO:0003964">
    <property type="term" value="F:RNA-directed DNA polymerase activity"/>
    <property type="evidence" value="ECO:0007669"/>
    <property type="project" value="UniProtKB-KW"/>
</dbReference>
<dbReference type="Proteomes" id="UP000075238">
    <property type="component" value="Chromosome 1"/>
</dbReference>
<keyword evidence="4" id="KW-0695">RNA-directed DNA polymerase</keyword>
<evidence type="ECO:0000256" key="2">
    <source>
        <dbReference type="SAM" id="MobiDB-lite"/>
    </source>
</evidence>
<dbReference type="Pfam" id="PF08388">
    <property type="entry name" value="GIIM"/>
    <property type="match status" value="1"/>
</dbReference>
<dbReference type="NCBIfam" id="TIGR04416">
    <property type="entry name" value="group_II_RT_mat"/>
    <property type="match status" value="1"/>
</dbReference>
<dbReference type="EMBL" id="CP014844">
    <property type="protein sequence ID" value="AMR80299.1"/>
    <property type="molecule type" value="Genomic_DNA"/>
</dbReference>
<keyword evidence="5" id="KW-1185">Reference proteome</keyword>
<accession>A0A142JQD7</accession>
<dbReference type="Pfam" id="PF00078">
    <property type="entry name" value="RVT_1"/>
    <property type="match status" value="1"/>
</dbReference>
<dbReference type="PANTHER" id="PTHR34047:SF8">
    <property type="entry name" value="PROTEIN YKFC"/>
    <property type="match status" value="1"/>
</dbReference>
<dbReference type="InterPro" id="IPR000477">
    <property type="entry name" value="RT_dom"/>
</dbReference>
<proteinExistence type="inferred from homology"/>
<evidence type="ECO:0000313" key="4">
    <source>
        <dbReference type="EMBL" id="AMR80299.1"/>
    </source>
</evidence>
<keyword evidence="4" id="KW-0808">Transferase</keyword>
<evidence type="ECO:0000313" key="5">
    <source>
        <dbReference type="Proteomes" id="UP000075238"/>
    </source>
</evidence>
<dbReference type="InterPro" id="IPR043502">
    <property type="entry name" value="DNA/RNA_pol_sf"/>
</dbReference>
<feature type="region of interest" description="Disordered" evidence="2">
    <location>
        <begin position="209"/>
        <end position="232"/>
    </location>
</feature>
<gene>
    <name evidence="4" type="ORF">A2G96_11665</name>
</gene>
<dbReference type="InterPro" id="IPR013597">
    <property type="entry name" value="Mat_intron_G2"/>
</dbReference>
<dbReference type="Gene3D" id="3.10.10.10">
    <property type="entry name" value="HIV Type 1 Reverse Transcriptase, subunit A, domain 1"/>
    <property type="match status" value="1"/>
</dbReference>
<comment type="similarity">
    <text evidence="1">Belongs to the bacterial reverse transcriptase family.</text>
</comment>
<organism evidence="4 5">
    <name type="scientific">Cupriavidus nantongensis</name>
    <dbReference type="NCBI Taxonomy" id="1796606"/>
    <lineage>
        <taxon>Bacteria</taxon>
        <taxon>Pseudomonadati</taxon>
        <taxon>Pseudomonadota</taxon>
        <taxon>Betaproteobacteria</taxon>
        <taxon>Burkholderiales</taxon>
        <taxon>Burkholderiaceae</taxon>
        <taxon>Cupriavidus</taxon>
    </lineage>
</organism>
<dbReference type="SUPFAM" id="SSF56672">
    <property type="entry name" value="DNA/RNA polymerases"/>
    <property type="match status" value="1"/>
</dbReference>
<dbReference type="InterPro" id="IPR051083">
    <property type="entry name" value="GrpII_Intron_Splice-Mob/Def"/>
</dbReference>
<evidence type="ECO:0000256" key="1">
    <source>
        <dbReference type="ARBA" id="ARBA00034120"/>
    </source>
</evidence>
<dbReference type="KEGG" id="cnan:A2G96_11665"/>
<dbReference type="PANTHER" id="PTHR34047">
    <property type="entry name" value="NUCLEAR INTRON MATURASE 1, MITOCHONDRIAL-RELATED"/>
    <property type="match status" value="1"/>
</dbReference>
<name>A0A142JQD7_9BURK</name>
<dbReference type="CDD" id="cd01651">
    <property type="entry name" value="RT_G2_intron"/>
    <property type="match status" value="1"/>
</dbReference>
<sequence length="443" mass="50770">MGNLATPISVQGLRTALHAKAKEEPEFRFYALYDKIYRMDVLRHAYACCRANKGAPGVDGLTFDDVEQYGQERWLGELAQQLRDGTYRPEAVRRVYIPKPNGKLRPLGIPRLAERVCQTAAMLVLEPIFEADLPPEQHAYRQNRSAQSAVREVHGLLASGHKDVVDADLSGYFDTIPHVELMKSVARRVVDRRVLHLVKLWLDAPVEEEDERGRKKRTTSNRDTKRGIPQGSPISPLLSNLYMRRFILGWKKAGLEQRLGARIVNYADDLVICCKGSNAQKALAAMRQMMGLLKLTVNEEKTRICRLPDGEFDFLGYTFGRRYSVKTRRPYIAARPSRKSIKRMTETVRIQTGRNMAWMDAGEMVKRLNQKLGGWANYFSLGPVTPAYRFLDKYTTNRLRRWLCKKHKQRSGGVARYPDEDLYQQLGLIRLPKLPQNLPWAKA</sequence>